<evidence type="ECO:0000256" key="4">
    <source>
        <dbReference type="ARBA" id="ARBA00022714"/>
    </source>
</evidence>
<accession>A0A4S2F3A5</accession>
<feature type="binding site" evidence="12">
    <location>
        <position position="238"/>
    </location>
    <ligand>
        <name>[2Fe-2S] cluster</name>
        <dbReference type="ChEBI" id="CHEBI:190135"/>
    </ligand>
</feature>
<evidence type="ECO:0000256" key="7">
    <source>
        <dbReference type="ARBA" id="ARBA00022982"/>
    </source>
</evidence>
<comment type="caution">
    <text evidence="14">The sequence shown here is derived from an EMBL/GenBank/DDBJ whole genome shotgun (WGS) entry which is preliminary data.</text>
</comment>
<dbReference type="PANTHER" id="PTHR43513">
    <property type="entry name" value="DIHYDROOROTATE DEHYDROGENASE B (NAD(+)), ELECTRON TRANSFER SUBUNIT"/>
    <property type="match status" value="1"/>
</dbReference>
<dbReference type="Pfam" id="PF00175">
    <property type="entry name" value="NAD_binding_1"/>
    <property type="match status" value="1"/>
</dbReference>
<dbReference type="InterPro" id="IPR017938">
    <property type="entry name" value="Riboflavin_synthase-like_b-brl"/>
</dbReference>
<dbReference type="RefSeq" id="WP_136012817.1">
    <property type="nucleotide sequence ID" value="NZ_SRYE01000004.1"/>
</dbReference>
<keyword evidence="4 12" id="KW-0001">2Fe-2S</keyword>
<comment type="cofactor">
    <cofactor evidence="10">
        <name>[2Fe-2S] cluster</name>
        <dbReference type="ChEBI" id="CHEBI:190135"/>
    </cofactor>
</comment>
<keyword evidence="6 11" id="KW-0274">FAD</keyword>
<dbReference type="Pfam" id="PF10418">
    <property type="entry name" value="DHODB_Fe-S_bind"/>
    <property type="match status" value="1"/>
</dbReference>
<feature type="binding site" evidence="11">
    <location>
        <begin position="82"/>
        <end position="83"/>
    </location>
    <ligand>
        <name>FAD</name>
        <dbReference type="ChEBI" id="CHEBI:57692"/>
    </ligand>
</feature>
<reference evidence="14 15" key="1">
    <citation type="submission" date="2019-04" db="EMBL/GenBank/DDBJ databases">
        <title>Microbes associate with the intestines of laboratory mice.</title>
        <authorList>
            <person name="Navarre W."/>
            <person name="Wong E."/>
            <person name="Huang K."/>
            <person name="Tropini C."/>
            <person name="Ng K."/>
            <person name="Yu B."/>
        </authorList>
    </citation>
    <scope>NUCLEOTIDE SEQUENCE [LARGE SCALE GENOMIC DNA]</scope>
    <source>
        <strain evidence="14 15">NM07_P-09</strain>
    </source>
</reference>
<dbReference type="InterPro" id="IPR039261">
    <property type="entry name" value="FNR_nucleotide-bd"/>
</dbReference>
<evidence type="ECO:0000256" key="9">
    <source>
        <dbReference type="ARBA" id="ARBA00023014"/>
    </source>
</evidence>
<evidence type="ECO:0000259" key="13">
    <source>
        <dbReference type="PROSITE" id="PS51384"/>
    </source>
</evidence>
<dbReference type="PROSITE" id="PS00197">
    <property type="entry name" value="2FE2S_FER_1"/>
    <property type="match status" value="1"/>
</dbReference>
<dbReference type="PANTHER" id="PTHR43513:SF3">
    <property type="entry name" value="DIHYDROOROTATE DEHYDROGENASE B (NAD(+)), ELECTRON TRANSFER SUBUNIT-RELATED"/>
    <property type="match status" value="1"/>
</dbReference>
<dbReference type="PIRSF" id="PIRSF006816">
    <property type="entry name" value="Cyc3_hyd_g"/>
    <property type="match status" value="1"/>
</dbReference>
<keyword evidence="8 12" id="KW-0408">Iron</keyword>
<dbReference type="PROSITE" id="PS51384">
    <property type="entry name" value="FAD_FR"/>
    <property type="match status" value="1"/>
</dbReference>
<protein>
    <submittedName>
        <fullName evidence="14">Dihydroorotate dehydrogenase electron transfer subunit</fullName>
    </submittedName>
</protein>
<keyword evidence="7" id="KW-0249">Electron transport</keyword>
<evidence type="ECO:0000256" key="8">
    <source>
        <dbReference type="ARBA" id="ARBA00023004"/>
    </source>
</evidence>
<organism evidence="14 15">
    <name type="scientific">Muricaecibacterium torontonense</name>
    <dbReference type="NCBI Taxonomy" id="3032871"/>
    <lineage>
        <taxon>Bacteria</taxon>
        <taxon>Bacillati</taxon>
        <taxon>Actinomycetota</taxon>
        <taxon>Coriobacteriia</taxon>
        <taxon>Coriobacteriales</taxon>
        <taxon>Atopobiaceae</taxon>
        <taxon>Muricaecibacterium</taxon>
    </lineage>
</organism>
<dbReference type="GO" id="GO:0050660">
    <property type="term" value="F:flavin adenine dinucleotide binding"/>
    <property type="evidence" value="ECO:0007669"/>
    <property type="project" value="InterPro"/>
</dbReference>
<dbReference type="OrthoDB" id="9796486at2"/>
<dbReference type="InterPro" id="IPR006058">
    <property type="entry name" value="2Fe2S_fd_BS"/>
</dbReference>
<comment type="similarity">
    <text evidence="1">Belongs to the PyrK family.</text>
</comment>
<dbReference type="InterPro" id="IPR017927">
    <property type="entry name" value="FAD-bd_FR_type"/>
</dbReference>
<dbReference type="Proteomes" id="UP000310263">
    <property type="component" value="Unassembled WGS sequence"/>
</dbReference>
<dbReference type="GO" id="GO:0046872">
    <property type="term" value="F:metal ion binding"/>
    <property type="evidence" value="ECO:0007669"/>
    <property type="project" value="UniProtKB-KW"/>
</dbReference>
<evidence type="ECO:0000256" key="12">
    <source>
        <dbReference type="PIRSR" id="PIRSR006816-2"/>
    </source>
</evidence>
<dbReference type="GO" id="GO:0006221">
    <property type="term" value="P:pyrimidine nucleotide biosynthetic process"/>
    <property type="evidence" value="ECO:0007669"/>
    <property type="project" value="InterPro"/>
</dbReference>
<evidence type="ECO:0000313" key="14">
    <source>
        <dbReference type="EMBL" id="TGY61684.1"/>
    </source>
</evidence>
<keyword evidence="5 12" id="KW-0479">Metal-binding</keyword>
<feature type="binding site" evidence="12">
    <location>
        <position position="230"/>
    </location>
    <ligand>
        <name>[2Fe-2S] cluster</name>
        <dbReference type="ChEBI" id="CHEBI:190135"/>
    </ligand>
</feature>
<dbReference type="Gene3D" id="3.40.50.80">
    <property type="entry name" value="Nucleotide-binding domain of ferredoxin-NADP reductase (FNR) module"/>
    <property type="match status" value="1"/>
</dbReference>
<proteinExistence type="inferred from homology"/>
<dbReference type="GO" id="GO:0051537">
    <property type="term" value="F:2 iron, 2 sulfur cluster binding"/>
    <property type="evidence" value="ECO:0007669"/>
    <property type="project" value="UniProtKB-KW"/>
</dbReference>
<gene>
    <name evidence="14" type="ORF">E5334_06655</name>
</gene>
<dbReference type="GO" id="GO:0016491">
    <property type="term" value="F:oxidoreductase activity"/>
    <property type="evidence" value="ECO:0007669"/>
    <property type="project" value="InterPro"/>
</dbReference>
<comment type="cofactor">
    <cofactor evidence="12">
        <name>[2Fe-2S] cluster</name>
        <dbReference type="ChEBI" id="CHEBI:190135"/>
    </cofactor>
    <text evidence="12">Binds 1 [2Fe-2S] cluster per subunit.</text>
</comment>
<dbReference type="InterPro" id="IPR037117">
    <property type="entry name" value="Dihydroorotate_DH_ele_sf"/>
</dbReference>
<feature type="binding site" evidence="12">
    <location>
        <position position="235"/>
    </location>
    <ligand>
        <name>[2Fe-2S] cluster</name>
        <dbReference type="ChEBI" id="CHEBI:190135"/>
    </ligand>
</feature>
<dbReference type="EMBL" id="SRYE01000004">
    <property type="protein sequence ID" value="TGY61684.1"/>
    <property type="molecule type" value="Genomic_DNA"/>
</dbReference>
<dbReference type="InterPro" id="IPR001433">
    <property type="entry name" value="OxRdtase_FAD/NAD-bd"/>
</dbReference>
<evidence type="ECO:0000313" key="15">
    <source>
        <dbReference type="Proteomes" id="UP000310263"/>
    </source>
</evidence>
<dbReference type="CDD" id="cd06218">
    <property type="entry name" value="DHOD_e_trans"/>
    <property type="match status" value="1"/>
</dbReference>
<feature type="binding site" evidence="12">
    <location>
        <position position="250"/>
    </location>
    <ligand>
        <name>[2Fe-2S] cluster</name>
        <dbReference type="ChEBI" id="CHEBI:190135"/>
    </ligand>
</feature>
<evidence type="ECO:0000256" key="6">
    <source>
        <dbReference type="ARBA" id="ARBA00022827"/>
    </source>
</evidence>
<keyword evidence="3 11" id="KW-0285">Flavoprotein</keyword>
<evidence type="ECO:0000256" key="5">
    <source>
        <dbReference type="ARBA" id="ARBA00022723"/>
    </source>
</evidence>
<evidence type="ECO:0000256" key="11">
    <source>
        <dbReference type="PIRSR" id="PIRSR006816-1"/>
    </source>
</evidence>
<dbReference type="InterPro" id="IPR019480">
    <property type="entry name" value="Dihydroorotate_DH_Fe-S-bd"/>
</dbReference>
<sequence>MPTPSAARVHTATVVDNVQVAEGLWRLVFRAPKLAANISSGQFFSIAVPGAPKQLARIPLSFSIADFDAGTIETVYAVVGPGTQALSQMAPGATTTVLGPGGHGWKLDTFTKRCLLVAGGIGVTPIISAANTLGLEGLEYDVIMGARTASMLWGADRLLTYGAGSVVVVTDDGTAGAKGTTVDALEAALPTEKYDLVLTCGPEPMMRCVAELCQKADVACQVSMERMMTCGFGACATCVVDTKDGKVGACMGGPVFDANEVVW</sequence>
<evidence type="ECO:0000256" key="3">
    <source>
        <dbReference type="ARBA" id="ARBA00022630"/>
    </source>
</evidence>
<dbReference type="Gene3D" id="2.40.30.10">
    <property type="entry name" value="Translation factors"/>
    <property type="match status" value="1"/>
</dbReference>
<dbReference type="InterPro" id="IPR012165">
    <property type="entry name" value="Cyt_c3_hydrogenase_gsu"/>
</dbReference>
<keyword evidence="2" id="KW-0813">Transport</keyword>
<dbReference type="InterPro" id="IPR050353">
    <property type="entry name" value="PyrK_electron_transfer"/>
</dbReference>
<dbReference type="SUPFAM" id="SSF52343">
    <property type="entry name" value="Ferredoxin reductase-like, C-terminal NADP-linked domain"/>
    <property type="match status" value="1"/>
</dbReference>
<evidence type="ECO:0000256" key="2">
    <source>
        <dbReference type="ARBA" id="ARBA00022448"/>
    </source>
</evidence>
<keyword evidence="9 12" id="KW-0411">Iron-sulfur</keyword>
<dbReference type="SUPFAM" id="SSF63380">
    <property type="entry name" value="Riboflavin synthase domain-like"/>
    <property type="match status" value="1"/>
</dbReference>
<dbReference type="AlphaFoldDB" id="A0A4S2F3A5"/>
<comment type="cofactor">
    <cofactor evidence="11">
        <name>FAD</name>
        <dbReference type="ChEBI" id="CHEBI:57692"/>
    </cofactor>
    <text evidence="11">Binds 1 FAD per subunit.</text>
</comment>
<name>A0A4S2F3A5_9ACTN</name>
<dbReference type="Gene3D" id="2.10.240.10">
    <property type="entry name" value="Dihydroorotate dehydrogenase, electron transfer subunit"/>
    <property type="match status" value="1"/>
</dbReference>
<evidence type="ECO:0000256" key="10">
    <source>
        <dbReference type="ARBA" id="ARBA00034078"/>
    </source>
</evidence>
<feature type="domain" description="FAD-binding FR-type" evidence="13">
    <location>
        <begin position="7"/>
        <end position="107"/>
    </location>
</feature>
<keyword evidence="15" id="KW-1185">Reference proteome</keyword>
<evidence type="ECO:0000256" key="1">
    <source>
        <dbReference type="ARBA" id="ARBA00006422"/>
    </source>
</evidence>